<organism evidence="2 3">
    <name type="scientific">Segatella baroniae F0067</name>
    <dbReference type="NCBI Taxonomy" id="1115809"/>
    <lineage>
        <taxon>Bacteria</taxon>
        <taxon>Pseudomonadati</taxon>
        <taxon>Bacteroidota</taxon>
        <taxon>Bacteroidia</taxon>
        <taxon>Bacteroidales</taxon>
        <taxon>Prevotellaceae</taxon>
        <taxon>Segatella</taxon>
    </lineage>
</organism>
<keyword evidence="3" id="KW-1185">Reference proteome</keyword>
<reference evidence="2 3" key="1">
    <citation type="submission" date="2013-08" db="EMBL/GenBank/DDBJ databases">
        <authorList>
            <person name="Durkin A.S."/>
            <person name="Haft D.R."/>
            <person name="McCorrison J."/>
            <person name="Torralba M."/>
            <person name="Gillis M."/>
            <person name="Haft D.H."/>
            <person name="Methe B."/>
            <person name="Sutton G."/>
            <person name="Nelson K.E."/>
        </authorList>
    </citation>
    <scope>NUCLEOTIDE SEQUENCE [LARGE SCALE GENOMIC DNA]</scope>
    <source>
        <strain evidence="2 3">F0067</strain>
    </source>
</reference>
<keyword evidence="2" id="KW-0449">Lipoprotein</keyword>
<sequence>MKVRYLYSVMVAAVLSLGFTACSDDNDAPEPQPKPNESRPITLDMDTVKVGVGEMTTFNITAGGGDYKLITENPEVASATIAGNAVTVKSTVKGKTGIIISDATGNYKRVIVQSMYFKMTLDKEVVNVTMKLGHTNGTAEVTVIGGNGNYKAVSSDTKIAEVQSVKGNVITIRGMANGSTDVTVTDMMGLTKIFKVKIETTDIPFTKEEKAKIMESARDFINFDDAKSENYGMMGLIKDNGMNLARWDFYGNCIKCWFSGDLTVGKKTNGKVMTDDPWDGGQKVYDNVDVEIIKVSGSRVWGIMSLVKDNYLHYGYFCLQKSEAEENTEDDD</sequence>
<name>U2P354_9BACT</name>
<dbReference type="Proteomes" id="UP000016648">
    <property type="component" value="Unassembled WGS sequence"/>
</dbReference>
<feature type="chain" id="PRO_5004633514" evidence="1">
    <location>
        <begin position="24"/>
        <end position="332"/>
    </location>
</feature>
<gene>
    <name evidence="2" type="ORF">HMPREF9135_1106</name>
</gene>
<evidence type="ECO:0000313" key="3">
    <source>
        <dbReference type="Proteomes" id="UP000016648"/>
    </source>
</evidence>
<protein>
    <submittedName>
        <fullName evidence="2">Putative lipoprotein</fullName>
    </submittedName>
</protein>
<dbReference type="AlphaFoldDB" id="U2P354"/>
<keyword evidence="1" id="KW-0732">Signal</keyword>
<dbReference type="PROSITE" id="PS51257">
    <property type="entry name" value="PROKAR_LIPOPROTEIN"/>
    <property type="match status" value="1"/>
</dbReference>
<feature type="signal peptide" evidence="1">
    <location>
        <begin position="1"/>
        <end position="23"/>
    </location>
</feature>
<dbReference type="RefSeq" id="WP_021590771.1">
    <property type="nucleotide sequence ID" value="NZ_AWEY01000044.1"/>
</dbReference>
<dbReference type="PATRIC" id="fig|1115809.3.peg.2595"/>
<comment type="caution">
    <text evidence="2">The sequence shown here is derived from an EMBL/GenBank/DDBJ whole genome shotgun (WGS) entry which is preliminary data.</text>
</comment>
<evidence type="ECO:0000256" key="1">
    <source>
        <dbReference type="SAM" id="SignalP"/>
    </source>
</evidence>
<dbReference type="EMBL" id="AWEY01000044">
    <property type="protein sequence ID" value="ERK38129.1"/>
    <property type="molecule type" value="Genomic_DNA"/>
</dbReference>
<proteinExistence type="predicted"/>
<accession>U2P354</accession>
<evidence type="ECO:0000313" key="2">
    <source>
        <dbReference type="EMBL" id="ERK38129.1"/>
    </source>
</evidence>